<dbReference type="GO" id="GO:1904257">
    <property type="term" value="P:zinc ion import into Golgi lumen"/>
    <property type="evidence" value="ECO:0007669"/>
    <property type="project" value="TreeGrafter"/>
</dbReference>
<dbReference type="PANTHER" id="PTHR45755">
    <property type="match status" value="1"/>
</dbReference>
<dbReference type="GO" id="GO:0016020">
    <property type="term" value="C:membrane"/>
    <property type="evidence" value="ECO:0007669"/>
    <property type="project" value="UniProtKB-SubCell"/>
</dbReference>
<evidence type="ECO:0000256" key="6">
    <source>
        <dbReference type="SAM" id="MobiDB-lite"/>
    </source>
</evidence>
<feature type="transmembrane region" description="Helical" evidence="7">
    <location>
        <begin position="339"/>
        <end position="361"/>
    </location>
</feature>
<dbReference type="PANTHER" id="PTHR45755:SF5">
    <property type="entry name" value="ZINC TRANSPORTER"/>
    <property type="match status" value="1"/>
</dbReference>
<dbReference type="Gene3D" id="1.20.1510.10">
    <property type="entry name" value="Cation efflux protein transmembrane domain"/>
    <property type="match status" value="1"/>
</dbReference>
<feature type="region of interest" description="Disordered" evidence="6">
    <location>
        <begin position="71"/>
        <end position="98"/>
    </location>
</feature>
<evidence type="ECO:0000256" key="1">
    <source>
        <dbReference type="ARBA" id="ARBA00004141"/>
    </source>
</evidence>
<evidence type="ECO:0000256" key="7">
    <source>
        <dbReference type="SAM" id="Phobius"/>
    </source>
</evidence>
<gene>
    <name evidence="9" type="ORF">FH972_021914</name>
</gene>
<evidence type="ECO:0000256" key="2">
    <source>
        <dbReference type="ARBA" id="ARBA00022448"/>
    </source>
</evidence>
<evidence type="ECO:0000313" key="9">
    <source>
        <dbReference type="EMBL" id="KAB8338975.1"/>
    </source>
</evidence>
<feature type="transmembrane region" description="Helical" evidence="7">
    <location>
        <begin position="250"/>
        <end position="268"/>
    </location>
</feature>
<feature type="transmembrane region" description="Helical" evidence="7">
    <location>
        <begin position="211"/>
        <end position="229"/>
    </location>
</feature>
<dbReference type="InterPro" id="IPR045316">
    <property type="entry name" value="Msc2-like"/>
</dbReference>
<sequence>MSVNSTMATPVPLPPGTPTPPSDEERILPATGLGLEGVGLQHTSSILDDNGSLSPTNDIISSRQLGSISSVIPTPATTFTPATPTDLSPTVEEGQEGDGIASDSAQQIRNPFGFQPTTYQALKSPARSVGQRRGHKYKHSSVSHQIFLEPEPRAPLRLPASLPVPTSREGWKSMSREQTLRVSWCFCHLFVAAYVQWTAQGSLSLTALSHLIFYDAIGAFLCAGVEVLSNFEVWKRSSIRQPFGLERSEVLVGFANSILLLFMGFDLISHNLSHILAAADSGVHEQHRPHRHERVSATSVDLVSLLAVASTLISALMLQNHARIARSLRMASISFLPSILSNPSHLLTISCSAILLLMPFLSYELYTLIDRTLSTAMACAMCFLGGLLVKNLGAMLLMSYNGPGVVEMLSELEREPNVSSIVEAKFWQVHYGLCMANLKLRVKGTEEQILRLREHVQSLIKARLGLPYDGIGAAQVWEVSTQMTLEKD</sequence>
<dbReference type="InterPro" id="IPR027469">
    <property type="entry name" value="Cation_efflux_TMD_sf"/>
</dbReference>
<evidence type="ECO:0000259" key="8">
    <source>
        <dbReference type="Pfam" id="PF01545"/>
    </source>
</evidence>
<name>A0A5N6KQQ5_9ROSI</name>
<evidence type="ECO:0000313" key="10">
    <source>
        <dbReference type="Proteomes" id="UP000327013"/>
    </source>
</evidence>
<keyword evidence="5 7" id="KW-0472">Membrane</keyword>
<accession>A0A5N6KQQ5</accession>
<keyword evidence="10" id="KW-1185">Reference proteome</keyword>
<keyword evidence="4 7" id="KW-1133">Transmembrane helix</keyword>
<keyword evidence="3 7" id="KW-0812">Transmembrane</keyword>
<reference evidence="9 10" key="1">
    <citation type="submission" date="2019-06" db="EMBL/GenBank/DDBJ databases">
        <title>A chromosomal-level reference genome of Carpinus fangiana (Coryloideae, Betulaceae).</title>
        <authorList>
            <person name="Yang X."/>
            <person name="Wang Z."/>
            <person name="Zhang L."/>
            <person name="Hao G."/>
            <person name="Liu J."/>
            <person name="Yang Y."/>
        </authorList>
    </citation>
    <scope>NUCLEOTIDE SEQUENCE [LARGE SCALE GENOMIC DNA]</scope>
    <source>
        <strain evidence="9">Cfa_2016G</strain>
        <tissue evidence="9">Leaf</tissue>
    </source>
</reference>
<protein>
    <recommendedName>
        <fullName evidence="8">Cation efflux protein transmembrane domain-containing protein</fullName>
    </recommendedName>
</protein>
<comment type="subcellular location">
    <subcellularLocation>
        <location evidence="1">Membrane</location>
        <topology evidence="1">Multi-pass membrane protein</topology>
    </subcellularLocation>
</comment>
<dbReference type="Proteomes" id="UP000327013">
    <property type="component" value="Unassembled WGS sequence"/>
</dbReference>
<dbReference type="EMBL" id="VIBQ01000010">
    <property type="protein sequence ID" value="KAB8338975.1"/>
    <property type="molecule type" value="Genomic_DNA"/>
</dbReference>
<comment type="caution">
    <text evidence="9">The sequence shown here is derived from an EMBL/GenBank/DDBJ whole genome shotgun (WGS) entry which is preliminary data.</text>
</comment>
<keyword evidence="2" id="KW-0813">Transport</keyword>
<feature type="transmembrane region" description="Helical" evidence="7">
    <location>
        <begin position="182"/>
        <end position="199"/>
    </location>
</feature>
<dbReference type="SUPFAM" id="SSF161111">
    <property type="entry name" value="Cation efflux protein transmembrane domain-like"/>
    <property type="match status" value="1"/>
</dbReference>
<feature type="domain" description="Cation efflux protein transmembrane" evidence="8">
    <location>
        <begin position="189"/>
        <end position="397"/>
    </location>
</feature>
<evidence type="ECO:0000256" key="4">
    <source>
        <dbReference type="ARBA" id="ARBA00022989"/>
    </source>
</evidence>
<feature type="region of interest" description="Disordered" evidence="6">
    <location>
        <begin position="1"/>
        <end position="26"/>
    </location>
</feature>
<feature type="transmembrane region" description="Helical" evidence="7">
    <location>
        <begin position="373"/>
        <end position="389"/>
    </location>
</feature>
<feature type="compositionally biased region" description="Pro residues" evidence="6">
    <location>
        <begin position="11"/>
        <end position="21"/>
    </location>
</feature>
<dbReference type="GO" id="GO:0031410">
    <property type="term" value="C:cytoplasmic vesicle"/>
    <property type="evidence" value="ECO:0007669"/>
    <property type="project" value="TreeGrafter"/>
</dbReference>
<dbReference type="OrthoDB" id="5382797at2759"/>
<dbReference type="GO" id="GO:0005385">
    <property type="term" value="F:zinc ion transmembrane transporter activity"/>
    <property type="evidence" value="ECO:0007669"/>
    <property type="project" value="InterPro"/>
</dbReference>
<dbReference type="Pfam" id="PF01545">
    <property type="entry name" value="Cation_efflux"/>
    <property type="match status" value="1"/>
</dbReference>
<dbReference type="GO" id="GO:0006882">
    <property type="term" value="P:intracellular zinc ion homeostasis"/>
    <property type="evidence" value="ECO:0007669"/>
    <property type="project" value="InterPro"/>
</dbReference>
<dbReference type="AlphaFoldDB" id="A0A5N6KQQ5"/>
<evidence type="ECO:0000256" key="5">
    <source>
        <dbReference type="ARBA" id="ARBA00023136"/>
    </source>
</evidence>
<dbReference type="InterPro" id="IPR058533">
    <property type="entry name" value="Cation_efflux_TM"/>
</dbReference>
<feature type="transmembrane region" description="Helical" evidence="7">
    <location>
        <begin position="297"/>
        <end position="318"/>
    </location>
</feature>
<feature type="compositionally biased region" description="Low complexity" evidence="6">
    <location>
        <begin position="73"/>
        <end position="85"/>
    </location>
</feature>
<evidence type="ECO:0000256" key="3">
    <source>
        <dbReference type="ARBA" id="ARBA00022692"/>
    </source>
</evidence>
<organism evidence="9 10">
    <name type="scientific">Carpinus fangiana</name>
    <dbReference type="NCBI Taxonomy" id="176857"/>
    <lineage>
        <taxon>Eukaryota</taxon>
        <taxon>Viridiplantae</taxon>
        <taxon>Streptophyta</taxon>
        <taxon>Embryophyta</taxon>
        <taxon>Tracheophyta</taxon>
        <taxon>Spermatophyta</taxon>
        <taxon>Magnoliopsida</taxon>
        <taxon>eudicotyledons</taxon>
        <taxon>Gunneridae</taxon>
        <taxon>Pentapetalae</taxon>
        <taxon>rosids</taxon>
        <taxon>fabids</taxon>
        <taxon>Fagales</taxon>
        <taxon>Betulaceae</taxon>
        <taxon>Carpinus</taxon>
    </lineage>
</organism>
<proteinExistence type="predicted"/>
<dbReference type="GO" id="GO:0005794">
    <property type="term" value="C:Golgi apparatus"/>
    <property type="evidence" value="ECO:0007669"/>
    <property type="project" value="TreeGrafter"/>
</dbReference>